<dbReference type="SUPFAM" id="SSF88723">
    <property type="entry name" value="PIN domain-like"/>
    <property type="match status" value="1"/>
</dbReference>
<evidence type="ECO:0000313" key="2">
    <source>
        <dbReference type="EMBL" id="PRM86933.1"/>
    </source>
</evidence>
<name>A0A2S9SK33_9BACT</name>
<dbReference type="EMBL" id="NXGJ01000019">
    <property type="protein sequence ID" value="PRM86933.1"/>
    <property type="molecule type" value="Genomic_DNA"/>
</dbReference>
<feature type="domain" description="PIN" evidence="1">
    <location>
        <begin position="2"/>
        <end position="112"/>
    </location>
</feature>
<protein>
    <recommendedName>
        <fullName evidence="1">PIN domain-containing protein</fullName>
    </recommendedName>
</protein>
<accession>A0A2S9SK33</accession>
<dbReference type="RefSeq" id="WP_105909819.1">
    <property type="nucleotide sequence ID" value="NZ_CP060694.1"/>
</dbReference>
<dbReference type="EMBL" id="NXGH01000014">
    <property type="protein sequence ID" value="PRM89785.1"/>
    <property type="molecule type" value="Genomic_DNA"/>
</dbReference>
<reference evidence="4 5" key="1">
    <citation type="submission" date="2017-09" db="EMBL/GenBank/DDBJ databases">
        <title>Reassesment of A. cryaerophilus.</title>
        <authorList>
            <person name="Perez-Cataluna A."/>
            <person name="Collado L."/>
            <person name="Salgado O."/>
            <person name="Lefinanco V."/>
            <person name="Figueras M.J."/>
        </authorList>
    </citation>
    <scope>NUCLEOTIDE SEQUENCE [LARGE SCALE GENOMIC DNA]</scope>
    <source>
        <strain evidence="2 5">LMG 9861</strain>
        <strain evidence="3 4">LMG 9871</strain>
    </source>
</reference>
<evidence type="ECO:0000313" key="5">
    <source>
        <dbReference type="Proteomes" id="UP000239065"/>
    </source>
</evidence>
<organism evidence="2 5">
    <name type="scientific">Aliarcobacter cryaerophilus</name>
    <dbReference type="NCBI Taxonomy" id="28198"/>
    <lineage>
        <taxon>Bacteria</taxon>
        <taxon>Pseudomonadati</taxon>
        <taxon>Campylobacterota</taxon>
        <taxon>Epsilonproteobacteria</taxon>
        <taxon>Campylobacterales</taxon>
        <taxon>Arcobacteraceae</taxon>
        <taxon>Aliarcobacter</taxon>
    </lineage>
</organism>
<dbReference type="AlphaFoldDB" id="A0A2S9SK33"/>
<dbReference type="InterPro" id="IPR029060">
    <property type="entry name" value="PIN-like_dom_sf"/>
</dbReference>
<dbReference type="Proteomes" id="UP000239065">
    <property type="component" value="Unassembled WGS sequence"/>
</dbReference>
<comment type="caution">
    <text evidence="2">The sequence shown here is derived from an EMBL/GenBank/DDBJ whole genome shotgun (WGS) entry which is preliminary data.</text>
</comment>
<gene>
    <name evidence="2" type="ORF">CJ669_10085</name>
    <name evidence="3" type="ORF">CJ671_05990</name>
</gene>
<dbReference type="Gene3D" id="3.40.50.1010">
    <property type="entry name" value="5'-nuclease"/>
    <property type="match status" value="1"/>
</dbReference>
<proteinExistence type="predicted"/>
<evidence type="ECO:0000313" key="4">
    <source>
        <dbReference type="Proteomes" id="UP000238649"/>
    </source>
</evidence>
<dbReference type="Pfam" id="PF13470">
    <property type="entry name" value="PIN_3"/>
    <property type="match status" value="1"/>
</dbReference>
<evidence type="ECO:0000313" key="3">
    <source>
        <dbReference type="EMBL" id="PRM89785.1"/>
    </source>
</evidence>
<dbReference type="InterPro" id="IPR002716">
    <property type="entry name" value="PIN_dom"/>
</dbReference>
<dbReference type="Proteomes" id="UP000238649">
    <property type="component" value="Unassembled WGS sequence"/>
</dbReference>
<sequence>MKIFVDTNIFLDLILKREKFHDALLIFNAIEKKLFEGIILDITILNIDYIAKKQVKNIKDFIKLINSSFSIVGISNEMISKALEIENNDFEDTLQYLSAKSADCEYVITNDKSFYKADIKTISSSEFIEKYL</sequence>
<dbReference type="CDD" id="cd09854">
    <property type="entry name" value="PIN_VapC-like"/>
    <property type="match status" value="1"/>
</dbReference>
<dbReference type="OrthoDB" id="5373272at2"/>
<evidence type="ECO:0000259" key="1">
    <source>
        <dbReference type="Pfam" id="PF13470"/>
    </source>
</evidence>